<organism evidence="1 2">
    <name type="scientific">Pseudoalteromonas viridis</name>
    <dbReference type="NCBI Taxonomy" id="339617"/>
    <lineage>
        <taxon>Bacteria</taxon>
        <taxon>Pseudomonadati</taxon>
        <taxon>Pseudomonadota</taxon>
        <taxon>Gammaproteobacteria</taxon>
        <taxon>Alteromonadales</taxon>
        <taxon>Pseudoalteromonadaceae</taxon>
        <taxon>Pseudoalteromonas</taxon>
    </lineage>
</organism>
<accession>A0ABX7V1K5</accession>
<sequence length="210" mass="23647">MNEFFASHYGADPRQGSKNNYPTTCGIPLLDLQTFLPGHNAELALGTRMISSLSPELVAITENHSEDHYFKITSVEQDLCLNEANISPGQKVTMRSCSDRHTRFKIEQVVGGRQWRTSDGTLMLEVALKDDGNSDLQLEAENYKAGQPVKWGTLPKAEGQMSWYLAKMPDGNYRILSKYNGLCLRAHYGDYVKVDACNGHISSEWQIEKW</sequence>
<dbReference type="Gene3D" id="2.80.10.50">
    <property type="match status" value="1"/>
</dbReference>
<dbReference type="CDD" id="cd00161">
    <property type="entry name" value="beta-trefoil_Ricin-like"/>
    <property type="match status" value="1"/>
</dbReference>
<name>A0ABX7V1K5_9GAMM</name>
<keyword evidence="2" id="KW-1185">Reference proteome</keyword>
<proteinExistence type="predicted"/>
<evidence type="ECO:0000313" key="1">
    <source>
        <dbReference type="EMBL" id="QTL34748.1"/>
    </source>
</evidence>
<dbReference type="Proteomes" id="UP000665025">
    <property type="component" value="Chromosome 1"/>
</dbReference>
<dbReference type="PROSITE" id="PS50231">
    <property type="entry name" value="RICIN_B_LECTIN"/>
    <property type="match status" value="1"/>
</dbReference>
<dbReference type="EMBL" id="CP072425">
    <property type="protein sequence ID" value="QTL34748.1"/>
    <property type="molecule type" value="Genomic_DNA"/>
</dbReference>
<gene>
    <name evidence="1" type="ORF">J5X90_14570</name>
</gene>
<dbReference type="InterPro" id="IPR035992">
    <property type="entry name" value="Ricin_B-like_lectins"/>
</dbReference>
<evidence type="ECO:0000313" key="2">
    <source>
        <dbReference type="Proteomes" id="UP000665025"/>
    </source>
</evidence>
<protein>
    <submittedName>
        <fullName evidence="1">RICIN domain-containing protein</fullName>
    </submittedName>
</protein>
<dbReference type="SUPFAM" id="SSF50370">
    <property type="entry name" value="Ricin B-like lectins"/>
    <property type="match status" value="1"/>
</dbReference>
<dbReference type="RefSeq" id="WP_209051759.1">
    <property type="nucleotide sequence ID" value="NZ_CP072425.1"/>
</dbReference>
<reference evidence="1 2" key="1">
    <citation type="submission" date="2021-03" db="EMBL/GenBank/DDBJ databases">
        <title>Complete Genome of Pseudoalteromonas viridis Strain BBR56, a new biocontrol bacterial candidate.</title>
        <authorList>
            <person name="Handayani D.P."/>
            <person name="Isnansetyo A."/>
            <person name="Istiqomah I."/>
            <person name="Jumina J."/>
        </authorList>
    </citation>
    <scope>NUCLEOTIDE SEQUENCE [LARGE SCALE GENOMIC DNA]</scope>
    <source>
        <strain evidence="1 2">BBR56</strain>
    </source>
</reference>